<dbReference type="Pfam" id="PF18588">
    <property type="entry name" value="WcbI"/>
    <property type="match status" value="1"/>
</dbReference>
<dbReference type="RefSeq" id="WP_183265773.1">
    <property type="nucleotide sequence ID" value="NZ_JACHFJ010000003.1"/>
</dbReference>
<feature type="domain" description="Polysaccharide biosynthesis enzyme WcbI" evidence="1">
    <location>
        <begin position="5"/>
        <end position="203"/>
    </location>
</feature>
<reference evidence="2 3" key="1">
    <citation type="submission" date="2020-08" db="EMBL/GenBank/DDBJ databases">
        <title>Genomic Encyclopedia of Type Strains, Phase IV (KMG-IV): sequencing the most valuable type-strain genomes for metagenomic binning, comparative biology and taxonomic classification.</title>
        <authorList>
            <person name="Goeker M."/>
        </authorList>
    </citation>
    <scope>NUCLEOTIDE SEQUENCE [LARGE SCALE GENOMIC DNA]</scope>
    <source>
        <strain evidence="2 3">DSM 27026</strain>
    </source>
</reference>
<keyword evidence="3" id="KW-1185">Reference proteome</keyword>
<evidence type="ECO:0000259" key="1">
    <source>
        <dbReference type="Pfam" id="PF18588"/>
    </source>
</evidence>
<comment type="caution">
    <text evidence="2">The sequence shown here is derived from an EMBL/GenBank/DDBJ whole genome shotgun (WGS) entry which is preliminary data.</text>
</comment>
<evidence type="ECO:0000313" key="2">
    <source>
        <dbReference type="EMBL" id="MBB5372749.1"/>
    </source>
</evidence>
<accession>A0A840VKI5</accession>
<proteinExistence type="predicted"/>
<gene>
    <name evidence="2" type="ORF">HNP71_001000</name>
</gene>
<dbReference type="Gene3D" id="3.40.50.12080">
    <property type="match status" value="2"/>
</dbReference>
<dbReference type="InterPro" id="IPR041307">
    <property type="entry name" value="WcbI"/>
</dbReference>
<dbReference type="AlphaFoldDB" id="A0A840VKI5"/>
<organism evidence="2 3">
    <name type="scientific">Acidocella aromatica</name>
    <dbReference type="NCBI Taxonomy" id="1303579"/>
    <lineage>
        <taxon>Bacteria</taxon>
        <taxon>Pseudomonadati</taxon>
        <taxon>Pseudomonadota</taxon>
        <taxon>Alphaproteobacteria</taxon>
        <taxon>Acetobacterales</taxon>
        <taxon>Acidocellaceae</taxon>
        <taxon>Acidocella</taxon>
    </lineage>
</organism>
<protein>
    <recommendedName>
        <fullName evidence="1">Polysaccharide biosynthesis enzyme WcbI domain-containing protein</fullName>
    </recommendedName>
</protein>
<sequence>MLPKVVVIGNCQAQFIEGMFSVASTLDVERVSPNFLLSENDREDVLGKIENALVVFVQRTADDFRLEWIRSQSILASYPEKTFVWPNIYFDGYFPNTRYVYLNQWGKLQSPLEDYHLTPVFEAWKAGQTVAQAVVQLKEGFCGGDDPFEASLGQLRDREKDCMICISDFLERVIYQQRCFYTPNHPHTELLIEMARRLAFAAKMPFDLSKASSGAYKLDRIDIPTFEWIRARYSLAFDAVPLYKGRIVEKIADYKVVLGDSCLYNEVELIEAFYRVYEAAL</sequence>
<name>A0A840VKI5_9PROT</name>
<dbReference type="EMBL" id="JACHFJ010000003">
    <property type="protein sequence ID" value="MBB5372749.1"/>
    <property type="molecule type" value="Genomic_DNA"/>
</dbReference>
<evidence type="ECO:0000313" key="3">
    <source>
        <dbReference type="Proteomes" id="UP000553706"/>
    </source>
</evidence>
<dbReference type="Proteomes" id="UP000553706">
    <property type="component" value="Unassembled WGS sequence"/>
</dbReference>